<dbReference type="Proteomes" id="UP001311232">
    <property type="component" value="Unassembled WGS sequence"/>
</dbReference>
<gene>
    <name evidence="3" type="primary">PLSCR1</name>
    <name evidence="3" type="ORF">CRENBAI_001216</name>
</gene>
<keyword evidence="2" id="KW-0449">Lipoprotein</keyword>
<evidence type="ECO:0000256" key="1">
    <source>
        <dbReference type="ARBA" id="ARBA00005350"/>
    </source>
</evidence>
<dbReference type="AlphaFoldDB" id="A0AAV9QZ04"/>
<comment type="function">
    <text evidence="2">May mediate accelerated ATP-independent bidirectional transbilayer migration of phospholipids upon binding calcium ions that results in a loss of phospholipid asymmetry in the plasma membrane.</text>
</comment>
<comment type="caution">
    <text evidence="3">The sequence shown here is derived from an EMBL/GenBank/DDBJ whole genome shotgun (WGS) entry which is preliminary data.</text>
</comment>
<dbReference type="GO" id="GO:0017128">
    <property type="term" value="F:phospholipid scramblase activity"/>
    <property type="evidence" value="ECO:0007669"/>
    <property type="project" value="InterPro"/>
</dbReference>
<keyword evidence="4" id="KW-1185">Reference proteome</keyword>
<evidence type="ECO:0000256" key="2">
    <source>
        <dbReference type="RuleBase" id="RU363116"/>
    </source>
</evidence>
<name>A0AAV9QZ04_9TELE</name>
<dbReference type="GO" id="GO:0005886">
    <property type="term" value="C:plasma membrane"/>
    <property type="evidence" value="ECO:0007669"/>
    <property type="project" value="TreeGrafter"/>
</dbReference>
<keyword evidence="2" id="KW-0106">Calcium</keyword>
<comment type="similarity">
    <text evidence="1 2">Belongs to the phospholipid scramblase family.</text>
</comment>
<dbReference type="PANTHER" id="PTHR23248">
    <property type="entry name" value="PHOSPHOLIPID SCRAMBLASE-RELATED"/>
    <property type="match status" value="1"/>
</dbReference>
<dbReference type="PANTHER" id="PTHR23248:SF58">
    <property type="entry name" value="PHOSPHOLIPID SCRAMBLASE"/>
    <property type="match status" value="1"/>
</dbReference>
<comment type="cofactor">
    <cofactor evidence="2">
        <name>Ca(2+)</name>
        <dbReference type="ChEBI" id="CHEBI:29108"/>
    </cofactor>
</comment>
<reference evidence="3 4" key="1">
    <citation type="submission" date="2021-06" db="EMBL/GenBank/DDBJ databases">
        <authorList>
            <person name="Palmer J.M."/>
        </authorList>
    </citation>
    <scope>NUCLEOTIDE SEQUENCE [LARGE SCALE GENOMIC DNA]</scope>
    <source>
        <strain evidence="3 4">MEX-2019</strain>
        <tissue evidence="3">Muscle</tissue>
    </source>
</reference>
<protein>
    <recommendedName>
        <fullName evidence="2">Phospholipid scramblase</fullName>
    </recommendedName>
</protein>
<dbReference type="InterPro" id="IPR025659">
    <property type="entry name" value="Tubby-like_C"/>
</dbReference>
<keyword evidence="2" id="KW-0564">Palmitate</keyword>
<accession>A0AAV9QZ04</accession>
<dbReference type="SUPFAM" id="SSF54518">
    <property type="entry name" value="Tubby C-terminal domain-like"/>
    <property type="match status" value="1"/>
</dbReference>
<organism evidence="3 4">
    <name type="scientific">Crenichthys baileyi</name>
    <name type="common">White River springfish</name>
    <dbReference type="NCBI Taxonomy" id="28760"/>
    <lineage>
        <taxon>Eukaryota</taxon>
        <taxon>Metazoa</taxon>
        <taxon>Chordata</taxon>
        <taxon>Craniata</taxon>
        <taxon>Vertebrata</taxon>
        <taxon>Euteleostomi</taxon>
        <taxon>Actinopterygii</taxon>
        <taxon>Neopterygii</taxon>
        <taxon>Teleostei</taxon>
        <taxon>Neoteleostei</taxon>
        <taxon>Acanthomorphata</taxon>
        <taxon>Ovalentaria</taxon>
        <taxon>Atherinomorphae</taxon>
        <taxon>Cyprinodontiformes</taxon>
        <taxon>Goodeidae</taxon>
        <taxon>Crenichthys</taxon>
    </lineage>
</organism>
<dbReference type="EMBL" id="JAHHUM010002603">
    <property type="protein sequence ID" value="KAK5602741.1"/>
    <property type="molecule type" value="Genomic_DNA"/>
</dbReference>
<evidence type="ECO:0000313" key="3">
    <source>
        <dbReference type="EMBL" id="KAK5602741.1"/>
    </source>
</evidence>
<dbReference type="InterPro" id="IPR005552">
    <property type="entry name" value="Scramblase"/>
</dbReference>
<evidence type="ECO:0000313" key="4">
    <source>
        <dbReference type="Proteomes" id="UP001311232"/>
    </source>
</evidence>
<proteinExistence type="inferred from homology"/>
<dbReference type="Pfam" id="PF03803">
    <property type="entry name" value="Scramblase"/>
    <property type="match status" value="1"/>
</dbReference>
<sequence length="318" mass="36206">MKKRADETSVCARPFPADETFMGIHVKVCCSRVNQRSERICHAAELYLEAFYWKRFTSRYNQVCLCRPPARRPSPHSDLQGETWSPSIQDMNMYAVPSPGIPGCPPGLEYLAQVDQLLIKQKVEVIEALVGFESNNKYEVRNVMGQNVFYAVEENDCLSRQCCGPLRPFNIHILDNFGQEVISITRPLKCMSCFFPCCLQELEVQAPPGNTVGYVIQQWHPLSPKFIVANEHNEPVLKIHGPFCGWSCLPDVDFEILTMDEVSKIGKISKQWTGLLREAFTDADNFGIQFPMDLDVRMKAVMIGACFLIDFMFFETPN</sequence>